<organism evidence="1 2">
    <name type="scientific">Paenibacillus sepulcri</name>
    <dbReference type="NCBI Taxonomy" id="359917"/>
    <lineage>
        <taxon>Bacteria</taxon>
        <taxon>Bacillati</taxon>
        <taxon>Bacillota</taxon>
        <taxon>Bacilli</taxon>
        <taxon>Bacillales</taxon>
        <taxon>Paenibacillaceae</taxon>
        <taxon>Paenibacillus</taxon>
    </lineage>
</organism>
<sequence>GWGRWWLEQSAGFVPAQRKVQLILDALDYPESLTDAAASEVPSWGIQLFAGAPLFHDPEKALTFKRSVEAISEALQK</sequence>
<gene>
    <name evidence="1" type="ORF">K0U00_26470</name>
</gene>
<evidence type="ECO:0000313" key="2">
    <source>
        <dbReference type="Proteomes" id="UP001519887"/>
    </source>
</evidence>
<accession>A0ABS7C9L9</accession>
<protein>
    <submittedName>
        <fullName evidence="1">Uncharacterized protein</fullName>
    </submittedName>
</protein>
<proteinExistence type="predicted"/>
<name>A0ABS7C9L9_9BACL</name>
<reference evidence="1 2" key="1">
    <citation type="submission" date="2021-07" db="EMBL/GenBank/DDBJ databases">
        <title>Paenibacillus radiodurans sp. nov., isolated from the southeastern edge of Tengger Desert.</title>
        <authorList>
            <person name="Zhang G."/>
        </authorList>
    </citation>
    <scope>NUCLEOTIDE SEQUENCE [LARGE SCALE GENOMIC DNA]</scope>
    <source>
        <strain evidence="1 2">CCM 7311</strain>
    </source>
</reference>
<dbReference type="EMBL" id="JAHZIK010000899">
    <property type="protein sequence ID" value="MBW7457593.1"/>
    <property type="molecule type" value="Genomic_DNA"/>
</dbReference>
<evidence type="ECO:0000313" key="1">
    <source>
        <dbReference type="EMBL" id="MBW7457593.1"/>
    </source>
</evidence>
<feature type="non-terminal residue" evidence="1">
    <location>
        <position position="1"/>
    </location>
</feature>
<keyword evidence="2" id="KW-1185">Reference proteome</keyword>
<comment type="caution">
    <text evidence="1">The sequence shown here is derived from an EMBL/GenBank/DDBJ whole genome shotgun (WGS) entry which is preliminary data.</text>
</comment>
<dbReference type="Proteomes" id="UP001519887">
    <property type="component" value="Unassembled WGS sequence"/>
</dbReference>